<dbReference type="AlphaFoldDB" id="A0A518IPX8"/>
<reference evidence="1 2" key="1">
    <citation type="submission" date="2019-02" db="EMBL/GenBank/DDBJ databases">
        <title>Deep-cultivation of Planctomycetes and their phenomic and genomic characterization uncovers novel biology.</title>
        <authorList>
            <person name="Wiegand S."/>
            <person name="Jogler M."/>
            <person name="Boedeker C."/>
            <person name="Pinto D."/>
            <person name="Vollmers J."/>
            <person name="Rivas-Marin E."/>
            <person name="Kohn T."/>
            <person name="Peeters S.H."/>
            <person name="Heuer A."/>
            <person name="Rast P."/>
            <person name="Oberbeckmann S."/>
            <person name="Bunk B."/>
            <person name="Jeske O."/>
            <person name="Meyerdierks A."/>
            <person name="Storesund J.E."/>
            <person name="Kallscheuer N."/>
            <person name="Luecker S."/>
            <person name="Lage O.M."/>
            <person name="Pohl T."/>
            <person name="Merkel B.J."/>
            <person name="Hornburger P."/>
            <person name="Mueller R.-W."/>
            <person name="Bruemmer F."/>
            <person name="Labrenz M."/>
            <person name="Spormann A.M."/>
            <person name="Op den Camp H."/>
            <person name="Overmann J."/>
            <person name="Amann R."/>
            <person name="Jetten M.S.M."/>
            <person name="Mascher T."/>
            <person name="Medema M.H."/>
            <person name="Devos D.P."/>
            <person name="Kaster A.-K."/>
            <person name="Ovreas L."/>
            <person name="Rohde M."/>
            <person name="Galperin M.Y."/>
            <person name="Jogler C."/>
        </authorList>
    </citation>
    <scope>NUCLEOTIDE SEQUENCE [LARGE SCALE GENOMIC DNA]</scope>
    <source>
        <strain evidence="1 2">Mal33</strain>
    </source>
</reference>
<dbReference type="EMBL" id="CP036318">
    <property type="protein sequence ID" value="QDV55134.1"/>
    <property type="molecule type" value="Genomic_DNA"/>
</dbReference>
<organism evidence="1 2">
    <name type="scientific">Rosistilla oblonga</name>
    <dbReference type="NCBI Taxonomy" id="2527990"/>
    <lineage>
        <taxon>Bacteria</taxon>
        <taxon>Pseudomonadati</taxon>
        <taxon>Planctomycetota</taxon>
        <taxon>Planctomycetia</taxon>
        <taxon>Pirellulales</taxon>
        <taxon>Pirellulaceae</taxon>
        <taxon>Rosistilla</taxon>
    </lineage>
</organism>
<dbReference type="Proteomes" id="UP000316770">
    <property type="component" value="Chromosome"/>
</dbReference>
<keyword evidence="2" id="KW-1185">Reference proteome</keyword>
<accession>A0A518IPX8</accession>
<proteinExistence type="predicted"/>
<gene>
    <name evidence="1" type="ORF">Mal33_11030</name>
</gene>
<evidence type="ECO:0000313" key="2">
    <source>
        <dbReference type="Proteomes" id="UP000316770"/>
    </source>
</evidence>
<name>A0A518IPX8_9BACT</name>
<evidence type="ECO:0000313" key="1">
    <source>
        <dbReference type="EMBL" id="QDV55134.1"/>
    </source>
</evidence>
<protein>
    <submittedName>
        <fullName evidence="1">Uncharacterized protein</fullName>
    </submittedName>
</protein>
<sequence length="169" mass="18807">MSELDLKAAALRQTSEQSFQQLKIDSATCRGFLLIADRGSCGSRRRLRRMRSLREPRLGATHVGNLSPPPGLFVDCRSRILRLAPQALCDRRLRGFCRVRGAKLRSFASFRPIGASRASGVSAWGTCPQHATVGRLVVNCACPQFIGSVWFAEVRLLERRKLLARLVIC</sequence>